<feature type="compositionally biased region" description="Polar residues" evidence="1">
    <location>
        <begin position="19"/>
        <end position="28"/>
    </location>
</feature>
<feature type="domain" description="RNase H type-1" evidence="2">
    <location>
        <begin position="191"/>
        <end position="234"/>
    </location>
</feature>
<proteinExistence type="predicted"/>
<name>A0ABR2AHA2_9ROSI</name>
<accession>A0ABR2AHA2</accession>
<feature type="compositionally biased region" description="Gly residues" evidence="1">
    <location>
        <begin position="1"/>
        <end position="11"/>
    </location>
</feature>
<feature type="region of interest" description="Disordered" evidence="1">
    <location>
        <begin position="1"/>
        <end position="28"/>
    </location>
</feature>
<evidence type="ECO:0000256" key="1">
    <source>
        <dbReference type="SAM" id="MobiDB-lite"/>
    </source>
</evidence>
<evidence type="ECO:0000313" key="3">
    <source>
        <dbReference type="EMBL" id="KAK8492400.1"/>
    </source>
</evidence>
<comment type="caution">
    <text evidence="3">The sequence shown here is derived from an EMBL/GenBank/DDBJ whole genome shotgun (WGS) entry which is preliminary data.</text>
</comment>
<evidence type="ECO:0000259" key="2">
    <source>
        <dbReference type="Pfam" id="PF13456"/>
    </source>
</evidence>
<dbReference type="EMBL" id="JBBPBM010000723">
    <property type="protein sequence ID" value="KAK8492400.1"/>
    <property type="molecule type" value="Genomic_DNA"/>
</dbReference>
<sequence>MSENLGAGGQPGPTAPIEASNTGEDQGSRYTQGIVNLTHSFKETLIGNSINRRRRNVNFQGSYGVNGGTSKTEEVMRSRFMTLITESPEVVEVGTDSQPLGEENGACVLPRVVQMDGIGRNSSVLINADKGVDDLVCGSVLAFMEASVPIAVRFRSRVMDDVLIRGNRLVVEYGLVATATKEHHRLEWIVTSRSDVLKSSALVGSILHLLSKYWRVVVNHIGRETNSIADGLAK</sequence>
<organism evidence="3 4">
    <name type="scientific">Hibiscus sabdariffa</name>
    <name type="common">roselle</name>
    <dbReference type="NCBI Taxonomy" id="183260"/>
    <lineage>
        <taxon>Eukaryota</taxon>
        <taxon>Viridiplantae</taxon>
        <taxon>Streptophyta</taxon>
        <taxon>Embryophyta</taxon>
        <taxon>Tracheophyta</taxon>
        <taxon>Spermatophyta</taxon>
        <taxon>Magnoliopsida</taxon>
        <taxon>eudicotyledons</taxon>
        <taxon>Gunneridae</taxon>
        <taxon>Pentapetalae</taxon>
        <taxon>rosids</taxon>
        <taxon>malvids</taxon>
        <taxon>Malvales</taxon>
        <taxon>Malvaceae</taxon>
        <taxon>Malvoideae</taxon>
        <taxon>Hibiscus</taxon>
    </lineage>
</organism>
<dbReference type="InterPro" id="IPR002156">
    <property type="entry name" value="RNaseH_domain"/>
</dbReference>
<dbReference type="Pfam" id="PF13456">
    <property type="entry name" value="RVT_3"/>
    <property type="match status" value="1"/>
</dbReference>
<keyword evidence="4" id="KW-1185">Reference proteome</keyword>
<protein>
    <recommendedName>
        <fullName evidence="2">RNase H type-1 domain-containing protein</fullName>
    </recommendedName>
</protein>
<gene>
    <name evidence="3" type="ORF">V6N12_020062</name>
</gene>
<dbReference type="Proteomes" id="UP001472677">
    <property type="component" value="Unassembled WGS sequence"/>
</dbReference>
<evidence type="ECO:0000313" key="4">
    <source>
        <dbReference type="Proteomes" id="UP001472677"/>
    </source>
</evidence>
<reference evidence="3 4" key="1">
    <citation type="journal article" date="2024" name="G3 (Bethesda)">
        <title>Genome assembly of Hibiscus sabdariffa L. provides insights into metabolisms of medicinal natural products.</title>
        <authorList>
            <person name="Kim T."/>
        </authorList>
    </citation>
    <scope>NUCLEOTIDE SEQUENCE [LARGE SCALE GENOMIC DNA]</scope>
    <source>
        <strain evidence="3">TK-2024</strain>
        <tissue evidence="3">Old leaves</tissue>
    </source>
</reference>